<protein>
    <submittedName>
        <fullName evidence="2">Uncharacterized protein</fullName>
    </submittedName>
</protein>
<accession>A0A0C9VWR6</accession>
<name>A0A0C9VWR6_9AGAM</name>
<dbReference type="EMBL" id="KN839854">
    <property type="protein sequence ID" value="KIJ62615.1"/>
    <property type="molecule type" value="Genomic_DNA"/>
</dbReference>
<dbReference type="HOGENOM" id="CLU_2812701_0_0_1"/>
<evidence type="ECO:0000313" key="3">
    <source>
        <dbReference type="Proteomes" id="UP000053820"/>
    </source>
</evidence>
<reference evidence="2 3" key="1">
    <citation type="submission" date="2014-04" db="EMBL/GenBank/DDBJ databases">
        <title>Evolutionary Origins and Diversification of the Mycorrhizal Mutualists.</title>
        <authorList>
            <consortium name="DOE Joint Genome Institute"/>
            <consortium name="Mycorrhizal Genomics Consortium"/>
            <person name="Kohler A."/>
            <person name="Kuo A."/>
            <person name="Nagy L.G."/>
            <person name="Floudas D."/>
            <person name="Copeland A."/>
            <person name="Barry K.W."/>
            <person name="Cichocki N."/>
            <person name="Veneault-Fourrey C."/>
            <person name="LaButti K."/>
            <person name="Lindquist E.A."/>
            <person name="Lipzen A."/>
            <person name="Lundell T."/>
            <person name="Morin E."/>
            <person name="Murat C."/>
            <person name="Riley R."/>
            <person name="Ohm R."/>
            <person name="Sun H."/>
            <person name="Tunlid A."/>
            <person name="Henrissat B."/>
            <person name="Grigoriev I.V."/>
            <person name="Hibbett D.S."/>
            <person name="Martin F."/>
        </authorList>
    </citation>
    <scope>NUCLEOTIDE SEQUENCE [LARGE SCALE GENOMIC DNA]</scope>
    <source>
        <strain evidence="2 3">MD-312</strain>
    </source>
</reference>
<gene>
    <name evidence="2" type="ORF">HYDPIDRAFT_114273</name>
</gene>
<keyword evidence="3" id="KW-1185">Reference proteome</keyword>
<dbReference type="AlphaFoldDB" id="A0A0C9VWR6"/>
<evidence type="ECO:0000313" key="2">
    <source>
        <dbReference type="EMBL" id="KIJ62615.1"/>
    </source>
</evidence>
<organism evidence="2 3">
    <name type="scientific">Hydnomerulius pinastri MD-312</name>
    <dbReference type="NCBI Taxonomy" id="994086"/>
    <lineage>
        <taxon>Eukaryota</taxon>
        <taxon>Fungi</taxon>
        <taxon>Dikarya</taxon>
        <taxon>Basidiomycota</taxon>
        <taxon>Agaricomycotina</taxon>
        <taxon>Agaricomycetes</taxon>
        <taxon>Agaricomycetidae</taxon>
        <taxon>Boletales</taxon>
        <taxon>Boletales incertae sedis</taxon>
        <taxon>Leucogyrophana</taxon>
    </lineage>
</organism>
<evidence type="ECO:0000256" key="1">
    <source>
        <dbReference type="SAM" id="MobiDB-lite"/>
    </source>
</evidence>
<dbReference type="Proteomes" id="UP000053820">
    <property type="component" value="Unassembled WGS sequence"/>
</dbReference>
<proteinExistence type="predicted"/>
<sequence>MGKSGALPHHGTPPVGLTCHGTTAWMKWKLTESAKGLLAAQSPTTPGLRDNLNAQTRERASSGSPCP</sequence>
<feature type="region of interest" description="Disordered" evidence="1">
    <location>
        <begin position="37"/>
        <end position="67"/>
    </location>
</feature>